<keyword evidence="8" id="KW-1185">Reference proteome</keyword>
<protein>
    <submittedName>
        <fullName evidence="7">ABC transporter ATP-binding protein</fullName>
    </submittedName>
</protein>
<accession>A0A6A7XYD1</accession>
<dbReference type="EMBL" id="VWNA01000001">
    <property type="protein sequence ID" value="MQT11710.1"/>
    <property type="molecule type" value="Genomic_DNA"/>
</dbReference>
<dbReference type="InterPro" id="IPR036640">
    <property type="entry name" value="ABC1_TM_sf"/>
</dbReference>
<keyword evidence="7" id="KW-0547">Nucleotide-binding</keyword>
<dbReference type="GO" id="GO:0005886">
    <property type="term" value="C:plasma membrane"/>
    <property type="evidence" value="ECO:0007669"/>
    <property type="project" value="UniProtKB-SubCell"/>
</dbReference>
<feature type="transmembrane region" description="Helical" evidence="5">
    <location>
        <begin position="170"/>
        <end position="190"/>
    </location>
</feature>
<feature type="transmembrane region" description="Helical" evidence="5">
    <location>
        <begin position="65"/>
        <end position="87"/>
    </location>
</feature>
<evidence type="ECO:0000256" key="1">
    <source>
        <dbReference type="ARBA" id="ARBA00004651"/>
    </source>
</evidence>
<dbReference type="AlphaFoldDB" id="A0A6A7XYD1"/>
<dbReference type="Gene3D" id="1.20.1560.10">
    <property type="entry name" value="ABC transporter type 1, transmembrane domain"/>
    <property type="match status" value="1"/>
</dbReference>
<comment type="caution">
    <text evidence="7">The sequence shown here is derived from an EMBL/GenBank/DDBJ whole genome shotgun (WGS) entry which is preliminary data.</text>
</comment>
<dbReference type="SUPFAM" id="SSF90123">
    <property type="entry name" value="ABC transporter transmembrane region"/>
    <property type="match status" value="1"/>
</dbReference>
<organism evidence="7 8">
    <name type="scientific">Segnochrobactrum spirostomi</name>
    <dbReference type="NCBI Taxonomy" id="2608987"/>
    <lineage>
        <taxon>Bacteria</taxon>
        <taxon>Pseudomonadati</taxon>
        <taxon>Pseudomonadota</taxon>
        <taxon>Alphaproteobacteria</taxon>
        <taxon>Hyphomicrobiales</taxon>
        <taxon>Segnochrobactraceae</taxon>
        <taxon>Segnochrobactrum</taxon>
    </lineage>
</organism>
<comment type="subcellular location">
    <subcellularLocation>
        <location evidence="1">Cell membrane</location>
        <topology evidence="1">Multi-pass membrane protein</topology>
    </subcellularLocation>
</comment>
<dbReference type="RefSeq" id="WP_153478689.1">
    <property type="nucleotide sequence ID" value="NZ_VWNA01000001.1"/>
</dbReference>
<evidence type="ECO:0000256" key="5">
    <source>
        <dbReference type="SAM" id="Phobius"/>
    </source>
</evidence>
<name>A0A6A7XYD1_9HYPH</name>
<evidence type="ECO:0000313" key="7">
    <source>
        <dbReference type="EMBL" id="MQT11710.1"/>
    </source>
</evidence>
<dbReference type="Proteomes" id="UP000332515">
    <property type="component" value="Unassembled WGS sequence"/>
</dbReference>
<feature type="transmembrane region" description="Helical" evidence="5">
    <location>
        <begin position="251"/>
        <end position="273"/>
    </location>
</feature>
<keyword evidence="3 5" id="KW-1133">Transmembrane helix</keyword>
<dbReference type="InterPro" id="IPR011527">
    <property type="entry name" value="ABC1_TM_dom"/>
</dbReference>
<gene>
    <name evidence="7" type="ORF">F0357_03270</name>
</gene>
<evidence type="ECO:0000259" key="6">
    <source>
        <dbReference type="PROSITE" id="PS50929"/>
    </source>
</evidence>
<dbReference type="GO" id="GO:0005524">
    <property type="term" value="F:ATP binding"/>
    <property type="evidence" value="ECO:0007669"/>
    <property type="project" value="UniProtKB-KW"/>
</dbReference>
<keyword evidence="7" id="KW-0067">ATP-binding</keyword>
<keyword evidence="2 5" id="KW-0812">Transmembrane</keyword>
<evidence type="ECO:0000256" key="2">
    <source>
        <dbReference type="ARBA" id="ARBA00022692"/>
    </source>
</evidence>
<proteinExistence type="predicted"/>
<keyword evidence="4 5" id="KW-0472">Membrane</keyword>
<feature type="domain" description="ABC transmembrane type-1" evidence="6">
    <location>
        <begin position="38"/>
        <end position="307"/>
    </location>
</feature>
<dbReference type="PROSITE" id="PS50929">
    <property type="entry name" value="ABC_TM1F"/>
    <property type="match status" value="1"/>
</dbReference>
<evidence type="ECO:0000256" key="4">
    <source>
        <dbReference type="ARBA" id="ARBA00023136"/>
    </source>
</evidence>
<reference evidence="7 8" key="1">
    <citation type="submission" date="2019-09" db="EMBL/GenBank/DDBJ databases">
        <title>Segnochrobactrum spirostomi gen. nov., sp. nov., isolated from the ciliate Spirostomum cf. yagiui and description of a novel family, Segnochrobactraceae fam. nov. within the order Rhizobiales of the class Alphaproteobacteria.</title>
        <authorList>
            <person name="Akter S."/>
            <person name="Shazib S.U.A."/>
            <person name="Shin M.K."/>
        </authorList>
    </citation>
    <scope>NUCLEOTIDE SEQUENCE [LARGE SCALE GENOMIC DNA]</scope>
    <source>
        <strain evidence="7 8">Sp-1</strain>
    </source>
</reference>
<evidence type="ECO:0000256" key="3">
    <source>
        <dbReference type="ARBA" id="ARBA00022989"/>
    </source>
</evidence>
<dbReference type="GO" id="GO:0140359">
    <property type="term" value="F:ABC-type transporter activity"/>
    <property type="evidence" value="ECO:0007669"/>
    <property type="project" value="InterPro"/>
</dbReference>
<evidence type="ECO:0000313" key="8">
    <source>
        <dbReference type="Proteomes" id="UP000332515"/>
    </source>
</evidence>
<feature type="transmembrane region" description="Helical" evidence="5">
    <location>
        <begin position="34"/>
        <end position="53"/>
    </location>
</feature>
<sequence>MDGRPIPTIPERAPKPAAEPLPRSLFAFILKLSAPHQVVLVALTVAVFLLNAAPLEVQRRLVNDALGGGSFATIVTLVLVYVGLALAEGLIKLGLNYYRGWVGERAVLYLRRTVLAGKDAQPRHVAAEDGVDISIVLAESDPIGAFVGGAFSEPLLQAGVLVSVISYMAYLQPIMVVPGLVVLLPQFVFVPLMQRAVNRRAASRILTLREIGVGIAEHSEAHSRLSLQIDRATQAFALNMGIYKFKFTMNFLMNLSYHVGIGLVLLLGGYLVLNKEADIGTVLACLTGLEKLNDPWGELVNWFRDMAVTRTKYGLVYRARPPQEAVVPPGTP</sequence>